<dbReference type="HOGENOM" id="CLU_2399668_0_0_1"/>
<organism evidence="1 2">
    <name type="scientific">Emericella nidulans (strain FGSC A4 / ATCC 38163 / CBS 112.46 / NRRL 194 / M139)</name>
    <name type="common">Aspergillus nidulans</name>
    <dbReference type="NCBI Taxonomy" id="227321"/>
    <lineage>
        <taxon>Eukaryota</taxon>
        <taxon>Fungi</taxon>
        <taxon>Dikarya</taxon>
        <taxon>Ascomycota</taxon>
        <taxon>Pezizomycotina</taxon>
        <taxon>Eurotiomycetes</taxon>
        <taxon>Eurotiomycetidae</taxon>
        <taxon>Eurotiales</taxon>
        <taxon>Aspergillaceae</taxon>
        <taxon>Aspergillus</taxon>
        <taxon>Aspergillus subgen. Nidulantes</taxon>
    </lineage>
</organism>
<reference evidence="2" key="1">
    <citation type="journal article" date="2005" name="Nature">
        <title>Sequencing of Aspergillus nidulans and comparative analysis with A. fumigatus and A. oryzae.</title>
        <authorList>
            <person name="Galagan J.E."/>
            <person name="Calvo S.E."/>
            <person name="Cuomo C."/>
            <person name="Ma L.J."/>
            <person name="Wortman J.R."/>
            <person name="Batzoglou S."/>
            <person name="Lee S.I."/>
            <person name="Basturkmen M."/>
            <person name="Spevak C.C."/>
            <person name="Clutterbuck J."/>
            <person name="Kapitonov V."/>
            <person name="Jurka J."/>
            <person name="Scazzocchio C."/>
            <person name="Farman M."/>
            <person name="Butler J."/>
            <person name="Purcell S."/>
            <person name="Harris S."/>
            <person name="Braus G.H."/>
            <person name="Draht O."/>
            <person name="Busch S."/>
            <person name="D'Enfert C."/>
            <person name="Bouchier C."/>
            <person name="Goldman G.H."/>
            <person name="Bell-Pedersen D."/>
            <person name="Griffiths-Jones S."/>
            <person name="Doonan J.H."/>
            <person name="Yu J."/>
            <person name="Vienken K."/>
            <person name="Pain A."/>
            <person name="Freitag M."/>
            <person name="Selker E.U."/>
            <person name="Archer D.B."/>
            <person name="Penalva M.A."/>
            <person name="Oakley B.R."/>
            <person name="Momany M."/>
            <person name="Tanaka T."/>
            <person name="Kumagai T."/>
            <person name="Asai K."/>
            <person name="Machida M."/>
            <person name="Nierman W.C."/>
            <person name="Denning D.W."/>
            <person name="Caddick M."/>
            <person name="Hynes M."/>
            <person name="Paoletti M."/>
            <person name="Fischer R."/>
            <person name="Miller B."/>
            <person name="Dyer P."/>
            <person name="Sachs M.S."/>
            <person name="Osmani S.A."/>
            <person name="Birren B.W."/>
        </authorList>
    </citation>
    <scope>NUCLEOTIDE SEQUENCE [LARGE SCALE GENOMIC DNA]</scope>
    <source>
        <strain evidence="2">FGSC A4 / ATCC 38163 / CBS 112.46 / NRRL 194 / M139</strain>
    </source>
</reference>
<dbReference type="InParanoid" id="C8V8Q2"/>
<dbReference type="RefSeq" id="XP_050467726.1">
    <property type="nucleotide sequence ID" value="XM_050611733.1"/>
</dbReference>
<dbReference type="GeneID" id="74897023"/>
<dbReference type="AlphaFoldDB" id="C8V8Q2"/>
<dbReference type="VEuPathDB" id="FungiDB:AN11438"/>
<keyword evidence="2" id="KW-1185">Reference proteome</keyword>
<evidence type="ECO:0000313" key="2">
    <source>
        <dbReference type="Proteomes" id="UP000000560"/>
    </source>
</evidence>
<name>C8V8Q2_EMENI</name>
<protein>
    <submittedName>
        <fullName evidence="1">Uncharacterized protein</fullName>
    </submittedName>
</protein>
<accession>C8V8Q2</accession>
<evidence type="ECO:0000313" key="1">
    <source>
        <dbReference type="EMBL" id="CBF77526.1"/>
    </source>
</evidence>
<dbReference type="Proteomes" id="UP000000560">
    <property type="component" value="Chromosome III"/>
</dbReference>
<reference evidence="2" key="2">
    <citation type="journal article" date="2009" name="Fungal Genet. Biol.">
        <title>The 2008 update of the Aspergillus nidulans genome annotation: a community effort.</title>
        <authorList>
            <person name="Wortman J.R."/>
            <person name="Gilsenan J.M."/>
            <person name="Joardar V."/>
            <person name="Deegan J."/>
            <person name="Clutterbuck J."/>
            <person name="Andersen M.R."/>
            <person name="Archer D."/>
            <person name="Bencina M."/>
            <person name="Braus G."/>
            <person name="Coutinho P."/>
            <person name="von Dohren H."/>
            <person name="Doonan J."/>
            <person name="Driessen A.J."/>
            <person name="Durek P."/>
            <person name="Espeso E."/>
            <person name="Fekete E."/>
            <person name="Flipphi M."/>
            <person name="Estrada C.G."/>
            <person name="Geysens S."/>
            <person name="Goldman G."/>
            <person name="de Groot P.W."/>
            <person name="Hansen K."/>
            <person name="Harris S.D."/>
            <person name="Heinekamp T."/>
            <person name="Helmstaedt K."/>
            <person name="Henrissat B."/>
            <person name="Hofmann G."/>
            <person name="Homan T."/>
            <person name="Horio T."/>
            <person name="Horiuchi H."/>
            <person name="James S."/>
            <person name="Jones M."/>
            <person name="Karaffa L."/>
            <person name="Karanyi Z."/>
            <person name="Kato M."/>
            <person name="Keller N."/>
            <person name="Kelly D.E."/>
            <person name="Kiel J.A."/>
            <person name="Kim J.M."/>
            <person name="van der Klei I.J."/>
            <person name="Klis F.M."/>
            <person name="Kovalchuk A."/>
            <person name="Krasevec N."/>
            <person name="Kubicek C.P."/>
            <person name="Liu B."/>
            <person name="Maccabe A."/>
            <person name="Meyer V."/>
            <person name="Mirabito P."/>
            <person name="Miskei M."/>
            <person name="Mos M."/>
            <person name="Mullins J."/>
            <person name="Nelson D.R."/>
            <person name="Nielsen J."/>
            <person name="Oakley B.R."/>
            <person name="Osmani S.A."/>
            <person name="Pakula T."/>
            <person name="Paszewski A."/>
            <person name="Paulsen I."/>
            <person name="Pilsyk S."/>
            <person name="Pocsi I."/>
            <person name="Punt P.J."/>
            <person name="Ram A.F."/>
            <person name="Ren Q."/>
            <person name="Robellet X."/>
            <person name="Robson G."/>
            <person name="Seiboth B."/>
            <person name="van Solingen P."/>
            <person name="Specht T."/>
            <person name="Sun J."/>
            <person name="Taheri-Talesh N."/>
            <person name="Takeshita N."/>
            <person name="Ussery D."/>
            <person name="vanKuyk P.A."/>
            <person name="Visser H."/>
            <person name="van de Vondervoort P.J."/>
            <person name="de Vries R.P."/>
            <person name="Walton J."/>
            <person name="Xiang X."/>
            <person name="Xiong Y."/>
            <person name="Zeng A.P."/>
            <person name="Brandt B.W."/>
            <person name="Cornell M.J."/>
            <person name="van den Hondel C.A."/>
            <person name="Visser J."/>
            <person name="Oliver S.G."/>
            <person name="Turner G."/>
        </authorList>
    </citation>
    <scope>GENOME REANNOTATION</scope>
    <source>
        <strain evidence="2">FGSC A4 / ATCC 38163 / CBS 112.46 / NRRL 194 / M139</strain>
    </source>
</reference>
<gene>
    <name evidence="1" type="ORF">ANIA_11438</name>
</gene>
<dbReference type="KEGG" id="ani:ANIA_11438"/>
<dbReference type="EMBL" id="BN001303">
    <property type="protein sequence ID" value="CBF77526.1"/>
    <property type="molecule type" value="Genomic_DNA"/>
</dbReference>
<sequence>MRRRCVRRCVSDIGTGTKPVGVFRAVEEPRVDHKTDDAGKATKYAGWHCNWQRQVGMGLSGTQLGTEGTEGTEMIAFLTRVAIPLASEVKKSK</sequence>
<proteinExistence type="predicted"/>